<keyword evidence="7" id="KW-1185">Reference proteome</keyword>
<gene>
    <name evidence="6" type="ORF">NBRC116598_40410</name>
</gene>
<dbReference type="PANTHER" id="PTHR47506">
    <property type="entry name" value="TRANSCRIPTIONAL REGULATORY PROTEIN"/>
    <property type="match status" value="1"/>
</dbReference>
<evidence type="ECO:0000313" key="7">
    <source>
        <dbReference type="Proteomes" id="UP001441944"/>
    </source>
</evidence>
<dbReference type="SUPFAM" id="SSF48498">
    <property type="entry name" value="Tetracyclin repressor-like, C-terminal domain"/>
    <property type="match status" value="1"/>
</dbReference>
<evidence type="ECO:0000256" key="4">
    <source>
        <dbReference type="PROSITE-ProRule" id="PRU00335"/>
    </source>
</evidence>
<dbReference type="PROSITE" id="PS50977">
    <property type="entry name" value="HTH_TETR_2"/>
    <property type="match status" value="1"/>
</dbReference>
<proteinExistence type="predicted"/>
<keyword evidence="1" id="KW-0805">Transcription regulation</keyword>
<comment type="caution">
    <text evidence="6">The sequence shown here is derived from an EMBL/GenBank/DDBJ whole genome shotgun (WGS) entry which is preliminary data.</text>
</comment>
<evidence type="ECO:0000256" key="1">
    <source>
        <dbReference type="ARBA" id="ARBA00023015"/>
    </source>
</evidence>
<name>A0ABQ0ARU6_9RHOB</name>
<dbReference type="InterPro" id="IPR009057">
    <property type="entry name" value="Homeodomain-like_sf"/>
</dbReference>
<reference evidence="6 7" key="1">
    <citation type="submission" date="2024-04" db="EMBL/GenBank/DDBJ databases">
        <title>Draft genome sequence of Pseudophaeobacter arcticus NBRC 116598.</title>
        <authorList>
            <person name="Miyakawa T."/>
            <person name="Kusuya Y."/>
            <person name="Miura T."/>
        </authorList>
    </citation>
    <scope>NUCLEOTIDE SEQUENCE [LARGE SCALE GENOMIC DNA]</scope>
    <source>
        <strain evidence="6 7">SU-CL00105</strain>
    </source>
</reference>
<dbReference type="Proteomes" id="UP001441944">
    <property type="component" value="Unassembled WGS sequence"/>
</dbReference>
<keyword evidence="3" id="KW-0804">Transcription</keyword>
<dbReference type="Pfam" id="PF00440">
    <property type="entry name" value="TetR_N"/>
    <property type="match status" value="1"/>
</dbReference>
<dbReference type="RefSeq" id="WP_353402514.1">
    <property type="nucleotide sequence ID" value="NZ_BAABWU010000024.1"/>
</dbReference>
<dbReference type="SUPFAM" id="SSF46689">
    <property type="entry name" value="Homeodomain-like"/>
    <property type="match status" value="1"/>
</dbReference>
<dbReference type="Pfam" id="PF16925">
    <property type="entry name" value="TetR_C_13"/>
    <property type="match status" value="1"/>
</dbReference>
<dbReference type="InterPro" id="IPR001647">
    <property type="entry name" value="HTH_TetR"/>
</dbReference>
<dbReference type="InterPro" id="IPR011075">
    <property type="entry name" value="TetR_C"/>
</dbReference>
<dbReference type="Gene3D" id="1.10.357.10">
    <property type="entry name" value="Tetracycline Repressor, domain 2"/>
    <property type="match status" value="1"/>
</dbReference>
<evidence type="ECO:0000259" key="5">
    <source>
        <dbReference type="PROSITE" id="PS50977"/>
    </source>
</evidence>
<keyword evidence="2 4" id="KW-0238">DNA-binding</keyword>
<evidence type="ECO:0000256" key="3">
    <source>
        <dbReference type="ARBA" id="ARBA00023163"/>
    </source>
</evidence>
<organism evidence="6 7">
    <name type="scientific">Pseudophaeobacter arcticus</name>
    <dbReference type="NCBI Taxonomy" id="385492"/>
    <lineage>
        <taxon>Bacteria</taxon>
        <taxon>Pseudomonadati</taxon>
        <taxon>Pseudomonadota</taxon>
        <taxon>Alphaproteobacteria</taxon>
        <taxon>Rhodobacterales</taxon>
        <taxon>Paracoccaceae</taxon>
        <taxon>Pseudophaeobacter</taxon>
    </lineage>
</organism>
<dbReference type="InterPro" id="IPR036271">
    <property type="entry name" value="Tet_transcr_reg_TetR-rel_C_sf"/>
</dbReference>
<dbReference type="PRINTS" id="PR00455">
    <property type="entry name" value="HTHTETR"/>
</dbReference>
<feature type="domain" description="HTH tetR-type" evidence="5">
    <location>
        <begin position="6"/>
        <end position="66"/>
    </location>
</feature>
<dbReference type="EMBL" id="BAABWU010000024">
    <property type="protein sequence ID" value="GAA6198596.1"/>
    <property type="molecule type" value="Genomic_DNA"/>
</dbReference>
<feature type="DNA-binding region" description="H-T-H motif" evidence="4">
    <location>
        <begin position="29"/>
        <end position="48"/>
    </location>
</feature>
<accession>A0ABQ0ARU6</accession>
<evidence type="ECO:0000256" key="2">
    <source>
        <dbReference type="ARBA" id="ARBA00023125"/>
    </source>
</evidence>
<evidence type="ECO:0000313" key="6">
    <source>
        <dbReference type="EMBL" id="GAA6198596.1"/>
    </source>
</evidence>
<sequence>MTTQTDSTRDHILTTGRALVAQRGFTGMGLAELLKTAAVPKGSFYHYFASKEDFGCKLLEQYLSQYGETLTEILEDSAPTARARLLEYWSRWVSSQSSQEACSQCLIVKLGAEVSDISNEMRHLLEAGTRTVSRRLARTIAEGQKDGSIAASVQPDLVGPALYQMWLGASLMAKLSRSADPLLQAMEATLALLPEPHPEPEPEPEQTSPNA</sequence>
<dbReference type="PANTHER" id="PTHR47506:SF6">
    <property type="entry name" value="HTH-TYPE TRANSCRIPTIONAL REPRESSOR NEMR"/>
    <property type="match status" value="1"/>
</dbReference>
<protein>
    <submittedName>
        <fullName evidence="6">TetR/AcrR family transcriptional regulator</fullName>
    </submittedName>
</protein>